<dbReference type="PANTHER" id="PTHR42698:SF1">
    <property type="entry name" value="GTPASE ERA, MITOCHONDRIAL"/>
    <property type="match status" value="1"/>
</dbReference>
<dbReference type="RefSeq" id="WP_077342463.1">
    <property type="nucleotide sequence ID" value="NZ_CP019605.1"/>
</dbReference>
<dbReference type="GO" id="GO:0043024">
    <property type="term" value="F:ribosomal small subunit binding"/>
    <property type="evidence" value="ECO:0007669"/>
    <property type="project" value="TreeGrafter"/>
</dbReference>
<dbReference type="AlphaFoldDB" id="A0A1Q2CFP5"/>
<dbReference type="GO" id="GO:0005829">
    <property type="term" value="C:cytosol"/>
    <property type="evidence" value="ECO:0007669"/>
    <property type="project" value="TreeGrafter"/>
</dbReference>
<dbReference type="Gene3D" id="3.40.50.300">
    <property type="entry name" value="P-loop containing nucleotide triphosphate hydrolases"/>
    <property type="match status" value="1"/>
</dbReference>
<protein>
    <recommendedName>
        <fullName evidence="1">G domain-containing protein</fullName>
    </recommendedName>
</protein>
<dbReference type="GO" id="GO:0000028">
    <property type="term" value="P:ribosomal small subunit assembly"/>
    <property type="evidence" value="ECO:0007669"/>
    <property type="project" value="TreeGrafter"/>
</dbReference>
<organism evidence="2 3">
    <name type="scientific">Tessaracoccus flavus</name>
    <dbReference type="NCBI Taxonomy" id="1610493"/>
    <lineage>
        <taxon>Bacteria</taxon>
        <taxon>Bacillati</taxon>
        <taxon>Actinomycetota</taxon>
        <taxon>Actinomycetes</taxon>
        <taxon>Propionibacteriales</taxon>
        <taxon>Propionibacteriaceae</taxon>
        <taxon>Tessaracoccus</taxon>
    </lineage>
</organism>
<accession>A0A1Q2CFP5</accession>
<dbReference type="InterPro" id="IPR005662">
    <property type="entry name" value="GTPase_Era-like"/>
</dbReference>
<dbReference type="GO" id="GO:0019843">
    <property type="term" value="F:rRNA binding"/>
    <property type="evidence" value="ECO:0007669"/>
    <property type="project" value="TreeGrafter"/>
</dbReference>
<dbReference type="KEGG" id="tfl:RPIT_09025"/>
<dbReference type="InterPro" id="IPR027417">
    <property type="entry name" value="P-loop_NTPase"/>
</dbReference>
<evidence type="ECO:0000313" key="2">
    <source>
        <dbReference type="EMBL" id="AQP44917.1"/>
    </source>
</evidence>
<dbReference type="SUPFAM" id="SSF52540">
    <property type="entry name" value="P-loop containing nucleoside triphosphate hydrolases"/>
    <property type="match status" value="1"/>
</dbReference>
<evidence type="ECO:0000313" key="3">
    <source>
        <dbReference type="Proteomes" id="UP000188324"/>
    </source>
</evidence>
<dbReference type="EMBL" id="CP019605">
    <property type="protein sequence ID" value="AQP44917.1"/>
    <property type="molecule type" value="Genomic_DNA"/>
</dbReference>
<dbReference type="Proteomes" id="UP000188324">
    <property type="component" value="Chromosome"/>
</dbReference>
<gene>
    <name evidence="2" type="ORF">RPIT_09025</name>
</gene>
<dbReference type="GO" id="GO:0005525">
    <property type="term" value="F:GTP binding"/>
    <property type="evidence" value="ECO:0007669"/>
    <property type="project" value="InterPro"/>
</dbReference>
<dbReference type="Pfam" id="PF01926">
    <property type="entry name" value="MMR_HSR1"/>
    <property type="match status" value="1"/>
</dbReference>
<reference evidence="2 3" key="1">
    <citation type="journal article" date="2016" name="Int. J. Syst. Evol. Microbiol.">
        <title>Tessaracoccus flavus sp. nov., isolated from the drainage system of a lindane-producing factory.</title>
        <authorList>
            <person name="Kumari R."/>
            <person name="Singh P."/>
            <person name="Schumann P."/>
            <person name="Lal R."/>
        </authorList>
    </citation>
    <scope>NUCLEOTIDE SEQUENCE [LARGE SCALE GENOMIC DNA]</scope>
    <source>
        <strain evidence="2 3">RP1T</strain>
    </source>
</reference>
<dbReference type="InterPro" id="IPR006073">
    <property type="entry name" value="GTP-bd"/>
</dbReference>
<feature type="domain" description="G" evidence="1">
    <location>
        <begin position="49"/>
        <end position="180"/>
    </location>
</feature>
<dbReference type="PANTHER" id="PTHR42698">
    <property type="entry name" value="GTPASE ERA"/>
    <property type="match status" value="1"/>
</dbReference>
<keyword evidence="3" id="KW-1185">Reference proteome</keyword>
<evidence type="ECO:0000259" key="1">
    <source>
        <dbReference type="Pfam" id="PF01926"/>
    </source>
</evidence>
<sequence>MATVTQQLDVLRDTLDLVAGRVPAEDEARARGVLTHASKRLAAGPQTVVALAGATGSGKSSLFNAISGTQLAQQGARRPTTSTSQAASFSATNTDLLDLLGVKRRHEVAPPRPDMAELILLDLPDHDSTAASHREEVDRMITVVDQFVWVLDPQKYADAAIHKRYLQPLARHREVITVVLNQADRLTPTQLSQALAHIRQLLEADGLGDVPLLATSALTGQGVDDLRTRLGALATAKKASSARLAADVAVAANGLDAAVGRGRTGKASGATIDRLTAQLAASAGVPLVADAVRRSVKHRGQLATGWPVVKWLAKLRPDPLKRLRLGAGKGTPQLEEPGVQRSSLPSRSSSAEAQLSTGLRILADELSTGMPPLWQEAVGRAVHRSDETLADSLDRAVVATDLRVSRTPVWWQLVRGVQWLLIAAVVVGVLWLTLNVVLGYFGLPQVAVYPLGPEEGLRVPVPTALIIGGVAVGLLLSLLSQLFISVSARRTARRARKALEASVREVAEREVLAPAEAEVARYAAAREQLDKLT</sequence>
<dbReference type="STRING" id="1610493.RPIT_09025"/>
<proteinExistence type="predicted"/>
<dbReference type="OrthoDB" id="974105at2"/>
<name>A0A1Q2CFP5_9ACTN</name>